<proteinExistence type="predicted"/>
<sequence>MPTCSAPGCRSGYASEKNTCDRRHFFKPPNDPAVLKACTAAMPRKAFQVTVKTYICDLHFESEDLITCYEHIVDGNVKIPRGGWTLKPGALPRIFPNIPAHLSKPAALKRKRKPPKLRETANFEGRVSASGGDVSDVHMENGDVGEATGVPSDPELCPEVATWFPALQDRTKFQSWNVELIQEEVLFFKVVQNKGIVEIDKAVVVTKDFSVVLSSRGKLVPPCAYSEHGLGSQLKLASLQMVSAFLSYVDPLICTGCPIVAYSLPFRPQHQP</sequence>
<accession>A0ACB7SEP1</accession>
<dbReference type="EMBL" id="CM023484">
    <property type="protein sequence ID" value="KAH6932369.1"/>
    <property type="molecule type" value="Genomic_DNA"/>
</dbReference>
<dbReference type="Proteomes" id="UP000821845">
    <property type="component" value="Chromosome 4"/>
</dbReference>
<gene>
    <name evidence="1" type="ORF">HPB50_004898</name>
</gene>
<evidence type="ECO:0000313" key="1">
    <source>
        <dbReference type="EMBL" id="KAH6932369.1"/>
    </source>
</evidence>
<name>A0ACB7SEP1_HYAAI</name>
<organism evidence="1 2">
    <name type="scientific">Hyalomma asiaticum</name>
    <name type="common">Tick</name>
    <dbReference type="NCBI Taxonomy" id="266040"/>
    <lineage>
        <taxon>Eukaryota</taxon>
        <taxon>Metazoa</taxon>
        <taxon>Ecdysozoa</taxon>
        <taxon>Arthropoda</taxon>
        <taxon>Chelicerata</taxon>
        <taxon>Arachnida</taxon>
        <taxon>Acari</taxon>
        <taxon>Parasitiformes</taxon>
        <taxon>Ixodida</taxon>
        <taxon>Ixodoidea</taxon>
        <taxon>Ixodidae</taxon>
        <taxon>Hyalomminae</taxon>
        <taxon>Hyalomma</taxon>
    </lineage>
</organism>
<protein>
    <submittedName>
        <fullName evidence="1">Uncharacterized protein</fullName>
    </submittedName>
</protein>
<evidence type="ECO:0000313" key="2">
    <source>
        <dbReference type="Proteomes" id="UP000821845"/>
    </source>
</evidence>
<keyword evidence="2" id="KW-1185">Reference proteome</keyword>
<reference evidence="1" key="1">
    <citation type="submission" date="2020-05" db="EMBL/GenBank/DDBJ databases">
        <title>Large-scale comparative analyses of tick genomes elucidate their genetic diversity and vector capacities.</title>
        <authorList>
            <person name="Jia N."/>
            <person name="Wang J."/>
            <person name="Shi W."/>
            <person name="Du L."/>
            <person name="Sun Y."/>
            <person name="Zhan W."/>
            <person name="Jiang J."/>
            <person name="Wang Q."/>
            <person name="Zhang B."/>
            <person name="Ji P."/>
            <person name="Sakyi L.B."/>
            <person name="Cui X."/>
            <person name="Yuan T."/>
            <person name="Jiang B."/>
            <person name="Yang W."/>
            <person name="Lam T.T.-Y."/>
            <person name="Chang Q."/>
            <person name="Ding S."/>
            <person name="Wang X."/>
            <person name="Zhu J."/>
            <person name="Ruan X."/>
            <person name="Zhao L."/>
            <person name="Wei J."/>
            <person name="Que T."/>
            <person name="Du C."/>
            <person name="Cheng J."/>
            <person name="Dai P."/>
            <person name="Han X."/>
            <person name="Huang E."/>
            <person name="Gao Y."/>
            <person name="Liu J."/>
            <person name="Shao H."/>
            <person name="Ye R."/>
            <person name="Li L."/>
            <person name="Wei W."/>
            <person name="Wang X."/>
            <person name="Wang C."/>
            <person name="Yang T."/>
            <person name="Huo Q."/>
            <person name="Li W."/>
            <person name="Guo W."/>
            <person name="Chen H."/>
            <person name="Zhou L."/>
            <person name="Ni X."/>
            <person name="Tian J."/>
            <person name="Zhou Y."/>
            <person name="Sheng Y."/>
            <person name="Liu T."/>
            <person name="Pan Y."/>
            <person name="Xia L."/>
            <person name="Li J."/>
            <person name="Zhao F."/>
            <person name="Cao W."/>
        </authorList>
    </citation>
    <scope>NUCLEOTIDE SEQUENCE</scope>
    <source>
        <strain evidence="1">Hyas-2018</strain>
    </source>
</reference>
<comment type="caution">
    <text evidence="1">The sequence shown here is derived from an EMBL/GenBank/DDBJ whole genome shotgun (WGS) entry which is preliminary data.</text>
</comment>